<dbReference type="EMBL" id="ACVN02000030">
    <property type="protein sequence ID" value="ERK62416.1"/>
    <property type="molecule type" value="Genomic_DNA"/>
</dbReference>
<dbReference type="GeneID" id="95361105"/>
<feature type="region of interest" description="Disordered" evidence="7">
    <location>
        <begin position="454"/>
        <end position="488"/>
    </location>
</feature>
<keyword evidence="6 8" id="KW-0472">Membrane</keyword>
<dbReference type="SUPFAM" id="SSF103473">
    <property type="entry name" value="MFS general substrate transporter"/>
    <property type="match status" value="1"/>
</dbReference>
<feature type="transmembrane region" description="Helical" evidence="8">
    <location>
        <begin position="401"/>
        <end position="426"/>
    </location>
</feature>
<dbReference type="InterPro" id="IPR036259">
    <property type="entry name" value="MFS_trans_sf"/>
</dbReference>
<dbReference type="PROSITE" id="PS00216">
    <property type="entry name" value="SUGAR_TRANSPORT_1"/>
    <property type="match status" value="1"/>
</dbReference>
<feature type="domain" description="Major facilitator superfamily (MFS) profile" evidence="9">
    <location>
        <begin position="22"/>
        <end position="432"/>
    </location>
</feature>
<dbReference type="InterPro" id="IPR005829">
    <property type="entry name" value="Sugar_transporter_CS"/>
</dbReference>
<comment type="caution">
    <text evidence="10">The sequence shown here is derived from an EMBL/GenBank/DDBJ whole genome shotgun (WGS) entry which is preliminary data.</text>
</comment>
<name>U2R0T4_9ACTN</name>
<evidence type="ECO:0000256" key="7">
    <source>
        <dbReference type="SAM" id="MobiDB-lite"/>
    </source>
</evidence>
<feature type="transmembrane region" description="Helical" evidence="8">
    <location>
        <begin position="119"/>
        <end position="143"/>
    </location>
</feature>
<dbReference type="Gene3D" id="1.20.1250.20">
    <property type="entry name" value="MFS general substrate transporter like domains"/>
    <property type="match status" value="1"/>
</dbReference>
<dbReference type="RefSeq" id="WP_021796295.1">
    <property type="nucleotide sequence ID" value="NZ_ACVN02000030.1"/>
</dbReference>
<feature type="transmembrane region" description="Helical" evidence="8">
    <location>
        <begin position="374"/>
        <end position="395"/>
    </location>
</feature>
<keyword evidence="11" id="KW-1185">Reference proteome</keyword>
<evidence type="ECO:0000256" key="8">
    <source>
        <dbReference type="SAM" id="Phobius"/>
    </source>
</evidence>
<evidence type="ECO:0000313" key="11">
    <source>
        <dbReference type="Proteomes" id="UP000017052"/>
    </source>
</evidence>
<dbReference type="GO" id="GO:0005886">
    <property type="term" value="C:plasma membrane"/>
    <property type="evidence" value="ECO:0007669"/>
    <property type="project" value="UniProtKB-SubCell"/>
</dbReference>
<evidence type="ECO:0000313" key="10">
    <source>
        <dbReference type="EMBL" id="ERK62416.1"/>
    </source>
</evidence>
<feature type="transmembrane region" description="Helical" evidence="8">
    <location>
        <begin position="195"/>
        <end position="214"/>
    </location>
</feature>
<sequence length="488" mass="51397">MPRPWAPGAAERGPAPERGRIAARSGAIGSALEFYDFFIYTQAAAIVFPEFFFSPTDPAQAIIASLGTFGVGYVARPIGAFVLGGLGDRVGRRFTLILTMALMGAATFAVGLLPGYDRIGIAAPLLLVLCRLVQGFAVAGEISGSSTLIIEQTPLGVRGSRASVTLQGAQIGQIFGALVFIPLSALLPREAFRAWGWRLPFLLSALLIVVGFSVRLRTVESRTADAPAVPPIRRVLTQSPGTVLRVFAMSLTNIVPVTATVFGASLATQQAYGIGWPASVYLWIPVLGNCVAVLVIPVAARLSDRLGRRPLIIGGALSSGAFSFLYLWAITQGILWLTICLALLMWGTLYQGYNAVFPAFFPEQFPASTRVTGMAIGQNIGTAASSLMAMVFAALCPPGTRQAVIMLVIGAMTLGITGLAALAAALSPETSRVPGPQLGRHGAAPLDEQEYARLRAAAPALPRRSGHRGNAGIGPRSSHQQHQQERAS</sequence>
<feature type="transmembrane region" description="Helical" evidence="8">
    <location>
        <begin position="59"/>
        <end position="82"/>
    </location>
</feature>
<feature type="transmembrane region" description="Helical" evidence="8">
    <location>
        <begin position="280"/>
        <end position="299"/>
    </location>
</feature>
<evidence type="ECO:0000256" key="6">
    <source>
        <dbReference type="ARBA" id="ARBA00023136"/>
    </source>
</evidence>
<dbReference type="OrthoDB" id="9066401at2"/>
<feature type="compositionally biased region" description="Low complexity" evidence="7">
    <location>
        <begin position="454"/>
        <end position="463"/>
    </location>
</feature>
<accession>U2R0T4</accession>
<dbReference type="AlphaFoldDB" id="U2R0T4"/>
<dbReference type="PANTHER" id="PTHR43045:SF1">
    <property type="entry name" value="SHIKIMATE TRANSPORTER"/>
    <property type="match status" value="1"/>
</dbReference>
<feature type="transmembrane region" description="Helical" evidence="8">
    <location>
        <begin position="164"/>
        <end position="183"/>
    </location>
</feature>
<feature type="transmembrane region" description="Helical" evidence="8">
    <location>
        <begin position="334"/>
        <end position="353"/>
    </location>
</feature>
<dbReference type="PROSITE" id="PS50850">
    <property type="entry name" value="MFS"/>
    <property type="match status" value="1"/>
</dbReference>
<evidence type="ECO:0000256" key="2">
    <source>
        <dbReference type="ARBA" id="ARBA00022448"/>
    </source>
</evidence>
<feature type="transmembrane region" description="Helical" evidence="8">
    <location>
        <begin position="243"/>
        <end position="268"/>
    </location>
</feature>
<dbReference type="Proteomes" id="UP000017052">
    <property type="component" value="Unassembled WGS sequence"/>
</dbReference>
<proteinExistence type="predicted"/>
<evidence type="ECO:0000256" key="1">
    <source>
        <dbReference type="ARBA" id="ARBA00004651"/>
    </source>
</evidence>
<reference evidence="10" key="1">
    <citation type="submission" date="2013-08" db="EMBL/GenBank/DDBJ databases">
        <authorList>
            <person name="Durkin A.S."/>
            <person name="Haft D.R."/>
            <person name="McCorrison J."/>
            <person name="Torralba M."/>
            <person name="Gillis M."/>
            <person name="Haft D.H."/>
            <person name="Methe B."/>
            <person name="Sutton G."/>
            <person name="Nelson K.E."/>
        </authorList>
    </citation>
    <scope>NUCLEOTIDE SEQUENCE [LARGE SCALE GENOMIC DNA]</scope>
    <source>
        <strain evidence="10">F0233</strain>
    </source>
</reference>
<keyword evidence="3" id="KW-1003">Cell membrane</keyword>
<keyword evidence="2" id="KW-0813">Transport</keyword>
<organism evidence="10 11">
    <name type="scientific">Propionibacterium acidifaciens F0233</name>
    <dbReference type="NCBI Taxonomy" id="553198"/>
    <lineage>
        <taxon>Bacteria</taxon>
        <taxon>Bacillati</taxon>
        <taxon>Actinomycetota</taxon>
        <taxon>Actinomycetes</taxon>
        <taxon>Propionibacteriales</taxon>
        <taxon>Propionibacteriaceae</taxon>
        <taxon>Propionibacterium</taxon>
    </lineage>
</organism>
<evidence type="ECO:0000256" key="3">
    <source>
        <dbReference type="ARBA" id="ARBA00022475"/>
    </source>
</evidence>
<protein>
    <submittedName>
        <fullName evidence="10">Transporter, major facilitator family protein</fullName>
    </submittedName>
</protein>
<gene>
    <name evidence="10" type="ORF">HMPREF0682_2939</name>
</gene>
<evidence type="ECO:0000259" key="9">
    <source>
        <dbReference type="PROSITE" id="PS50850"/>
    </source>
</evidence>
<feature type="transmembrane region" description="Helical" evidence="8">
    <location>
        <begin position="34"/>
        <end position="53"/>
    </location>
</feature>
<dbReference type="PANTHER" id="PTHR43045">
    <property type="entry name" value="SHIKIMATE TRANSPORTER"/>
    <property type="match status" value="1"/>
</dbReference>
<feature type="transmembrane region" description="Helical" evidence="8">
    <location>
        <begin position="94"/>
        <end position="113"/>
    </location>
</feature>
<keyword evidence="4 8" id="KW-0812">Transmembrane</keyword>
<evidence type="ECO:0000256" key="4">
    <source>
        <dbReference type="ARBA" id="ARBA00022692"/>
    </source>
</evidence>
<evidence type="ECO:0000256" key="5">
    <source>
        <dbReference type="ARBA" id="ARBA00022989"/>
    </source>
</evidence>
<feature type="transmembrane region" description="Helical" evidence="8">
    <location>
        <begin position="311"/>
        <end position="328"/>
    </location>
</feature>
<dbReference type="InterPro" id="IPR011701">
    <property type="entry name" value="MFS"/>
</dbReference>
<dbReference type="Pfam" id="PF07690">
    <property type="entry name" value="MFS_1"/>
    <property type="match status" value="1"/>
</dbReference>
<dbReference type="InterPro" id="IPR020846">
    <property type="entry name" value="MFS_dom"/>
</dbReference>
<comment type="subcellular location">
    <subcellularLocation>
        <location evidence="1">Cell membrane</location>
        <topology evidence="1">Multi-pass membrane protein</topology>
    </subcellularLocation>
</comment>
<keyword evidence="5 8" id="KW-1133">Transmembrane helix</keyword>
<dbReference type="GO" id="GO:0022857">
    <property type="term" value="F:transmembrane transporter activity"/>
    <property type="evidence" value="ECO:0007669"/>
    <property type="project" value="InterPro"/>
</dbReference>